<protein>
    <submittedName>
        <fullName evidence="2">Uncharacterized protein</fullName>
    </submittedName>
</protein>
<evidence type="ECO:0000313" key="3">
    <source>
        <dbReference type="Proteomes" id="UP000371977"/>
    </source>
</evidence>
<dbReference type="EMBL" id="SDGZ01000010">
    <property type="protein sequence ID" value="TYC50074.1"/>
    <property type="molecule type" value="Genomic_DNA"/>
</dbReference>
<comment type="caution">
    <text evidence="2">The sequence shown here is derived from an EMBL/GenBank/DDBJ whole genome shotgun (WGS) entry which is preliminary data.</text>
</comment>
<dbReference type="PANTHER" id="PTHR16504">
    <property type="entry name" value="5'(3')-DEOXYRIBONUCLEOTIDASE"/>
    <property type="match status" value="1"/>
</dbReference>
<proteinExistence type="inferred from homology"/>
<dbReference type="SUPFAM" id="SSF56784">
    <property type="entry name" value="HAD-like"/>
    <property type="match status" value="1"/>
</dbReference>
<accession>A0A6C2C822</accession>
<dbReference type="PANTHER" id="PTHR16504:SF4">
    <property type="entry name" value="5'(3')-DEOXYRIBONUCLEOTIDASE"/>
    <property type="match status" value="1"/>
</dbReference>
<dbReference type="InterPro" id="IPR023214">
    <property type="entry name" value="HAD_sf"/>
</dbReference>
<dbReference type="GO" id="GO:0009223">
    <property type="term" value="P:pyrimidine deoxyribonucleotide catabolic process"/>
    <property type="evidence" value="ECO:0007669"/>
    <property type="project" value="TreeGrafter"/>
</dbReference>
<gene>
    <name evidence="2" type="ORF">ESZ50_03205</name>
</gene>
<dbReference type="GO" id="GO:0008253">
    <property type="term" value="F:5'-nucleotidase activity"/>
    <property type="evidence" value="ECO:0007669"/>
    <property type="project" value="InterPro"/>
</dbReference>
<dbReference type="RefSeq" id="WP_148622156.1">
    <property type="nucleotide sequence ID" value="NZ_SDGZ01000010.1"/>
</dbReference>
<evidence type="ECO:0000313" key="2">
    <source>
        <dbReference type="EMBL" id="TYC50074.1"/>
    </source>
</evidence>
<dbReference type="OrthoDB" id="278110at2"/>
<reference evidence="2 3" key="1">
    <citation type="submission" date="2019-01" db="EMBL/GenBank/DDBJ databases">
        <title>Weissella sp. nov., a novel lactic acid bacterium isolated from animal feces.</title>
        <authorList>
            <person name="Wang L.-T."/>
        </authorList>
    </citation>
    <scope>NUCLEOTIDE SEQUENCE [LARGE SCALE GENOMIC DNA]</scope>
    <source>
        <strain evidence="2 3">8H-2</strain>
    </source>
</reference>
<name>A0A6C2C822_9LACO</name>
<dbReference type="Proteomes" id="UP000371977">
    <property type="component" value="Unassembled WGS sequence"/>
</dbReference>
<dbReference type="InterPro" id="IPR036412">
    <property type="entry name" value="HAD-like_sf"/>
</dbReference>
<keyword evidence="3" id="KW-1185">Reference proteome</keyword>
<sequence>MTEKLNIFLDMDNTLVNTLPVLNRATDLAVDFGVEKPDQIPGIFRNLEPIDGAVAGVQELADRAELYILTTAPWNNVSSWSDKLAWLTEHFGNGPTSPFYKKVIMAHTKDVARGKGGILIDDRPYHGAAEWDSEKYQTVWIQYGYDERLTWDRELPAFLTLVANLAASESLDARTAVASVNTRFKYALSADDASMELADWEMK</sequence>
<dbReference type="Gene3D" id="3.40.50.1000">
    <property type="entry name" value="HAD superfamily/HAD-like"/>
    <property type="match status" value="1"/>
</dbReference>
<evidence type="ECO:0000256" key="1">
    <source>
        <dbReference type="ARBA" id="ARBA00009589"/>
    </source>
</evidence>
<comment type="similarity">
    <text evidence="1">Belongs to the 5'(3')-deoxyribonucleotidase family.</text>
</comment>
<dbReference type="Pfam" id="PF06941">
    <property type="entry name" value="NT5C"/>
    <property type="match status" value="1"/>
</dbReference>
<dbReference type="AlphaFoldDB" id="A0A6C2C822"/>
<organism evidence="2 3">
    <name type="scientific">Weissella muntiaci</name>
    <dbReference type="NCBI Taxonomy" id="2508881"/>
    <lineage>
        <taxon>Bacteria</taxon>
        <taxon>Bacillati</taxon>
        <taxon>Bacillota</taxon>
        <taxon>Bacilli</taxon>
        <taxon>Lactobacillales</taxon>
        <taxon>Lactobacillaceae</taxon>
        <taxon>Weissella</taxon>
    </lineage>
</organism>
<dbReference type="InterPro" id="IPR010708">
    <property type="entry name" value="5'(3')-deoxyribonucleotidase"/>
</dbReference>